<feature type="domain" description="DUF403" evidence="1">
    <location>
        <begin position="1"/>
        <end position="308"/>
    </location>
</feature>
<comment type="caution">
    <text evidence="2">The sequence shown here is derived from an EMBL/GenBank/DDBJ whole genome shotgun (WGS) entry which is preliminary data.</text>
</comment>
<protein>
    <submittedName>
        <fullName evidence="2">Alpha-E domain-containing protein</fullName>
    </submittedName>
</protein>
<gene>
    <name evidence="2" type="ORF">ACFSM5_17250</name>
</gene>
<dbReference type="RefSeq" id="WP_379877766.1">
    <property type="nucleotide sequence ID" value="NZ_JBHUIP010000014.1"/>
</dbReference>
<dbReference type="PANTHER" id="PTHR34595:SF7">
    <property type="entry name" value="SLL1039 PROTEIN"/>
    <property type="match status" value="1"/>
</dbReference>
<evidence type="ECO:0000313" key="2">
    <source>
        <dbReference type="EMBL" id="MFD2264655.1"/>
    </source>
</evidence>
<accession>A0ABW5DZK7</accession>
<keyword evidence="3" id="KW-1185">Reference proteome</keyword>
<reference evidence="3" key="1">
    <citation type="journal article" date="2019" name="Int. J. Syst. Evol. Microbiol.">
        <title>The Global Catalogue of Microorganisms (GCM) 10K type strain sequencing project: providing services to taxonomists for standard genome sequencing and annotation.</title>
        <authorList>
            <consortium name="The Broad Institute Genomics Platform"/>
            <consortium name="The Broad Institute Genome Sequencing Center for Infectious Disease"/>
            <person name="Wu L."/>
            <person name="Ma J."/>
        </authorList>
    </citation>
    <scope>NUCLEOTIDE SEQUENCE [LARGE SCALE GENOMIC DNA]</scope>
    <source>
        <strain evidence="3">CGMCC 1.19062</strain>
    </source>
</reference>
<dbReference type="InterPro" id="IPR007296">
    <property type="entry name" value="DUF403"/>
</dbReference>
<organism evidence="2 3">
    <name type="scientific">Lacibacterium aquatile</name>
    <dbReference type="NCBI Taxonomy" id="1168082"/>
    <lineage>
        <taxon>Bacteria</taxon>
        <taxon>Pseudomonadati</taxon>
        <taxon>Pseudomonadota</taxon>
        <taxon>Alphaproteobacteria</taxon>
        <taxon>Rhodospirillales</taxon>
        <taxon>Rhodospirillaceae</taxon>
    </lineage>
</organism>
<name>A0ABW5DZK7_9PROT</name>
<sequence>MLSSTAANLYWIGRNVERASNTASLLKATHRMWLMAGGAREWRSMAATYGVNESFGKKFPNKSVSDLLSFMALDGDNPSSILTSIRSARSNARTERNNLTVSVWEYLNDTWLALRDRIGAGIPEGEEQEFLDWVRERTSLINGALTNTLLRDEAYDFLQLGVHIERADNTARILDSKYHILLPQGETVGGHVDYYQWSEILACVNALRTYRRVYSSAIFPWRVAELLILREDLPRSLHFCLKQIDSHLVNLAGIYGSRHESHRLAGKLHGELRYGKVDDLFTTGLHEFLVEFIKRNNQLGQEIAENYLFAG</sequence>
<dbReference type="Pfam" id="PF04168">
    <property type="entry name" value="Alpha-E"/>
    <property type="match status" value="1"/>
</dbReference>
<evidence type="ECO:0000259" key="1">
    <source>
        <dbReference type="Pfam" id="PF04168"/>
    </source>
</evidence>
<evidence type="ECO:0000313" key="3">
    <source>
        <dbReference type="Proteomes" id="UP001597295"/>
    </source>
</evidence>
<dbReference type="Proteomes" id="UP001597295">
    <property type="component" value="Unassembled WGS sequence"/>
</dbReference>
<dbReference type="EMBL" id="JBHUIP010000014">
    <property type="protein sequence ID" value="MFD2264655.1"/>
    <property type="molecule type" value="Genomic_DNA"/>
</dbReference>
<dbReference type="InterPro" id="IPR051680">
    <property type="entry name" value="ATP-dep_Glu-Cys_Ligase-2"/>
</dbReference>
<dbReference type="PANTHER" id="PTHR34595">
    <property type="entry name" value="BLR5612 PROTEIN"/>
    <property type="match status" value="1"/>
</dbReference>
<proteinExistence type="predicted"/>